<sequence length="68" mass="8327">MCMVLYKINIKQLYPKELIQIIQFEQIDRGKQQCLILRCKVQQIDYFAKQEKHFAIIRLDDLRILQKM</sequence>
<protein>
    <submittedName>
        <fullName evidence="1">Uncharacterized protein</fullName>
    </submittedName>
</protein>
<dbReference type="Proteomes" id="UP000692954">
    <property type="component" value="Unassembled WGS sequence"/>
</dbReference>
<dbReference type="AlphaFoldDB" id="A0A8S1N967"/>
<proteinExistence type="predicted"/>
<dbReference type="EMBL" id="CAJJDN010000054">
    <property type="protein sequence ID" value="CAD8089547.1"/>
    <property type="molecule type" value="Genomic_DNA"/>
</dbReference>
<evidence type="ECO:0000313" key="2">
    <source>
        <dbReference type="Proteomes" id="UP000692954"/>
    </source>
</evidence>
<evidence type="ECO:0000313" key="1">
    <source>
        <dbReference type="EMBL" id="CAD8089547.1"/>
    </source>
</evidence>
<comment type="caution">
    <text evidence="1">The sequence shown here is derived from an EMBL/GenBank/DDBJ whole genome shotgun (WGS) entry which is preliminary data.</text>
</comment>
<keyword evidence="2" id="KW-1185">Reference proteome</keyword>
<organism evidence="1 2">
    <name type="scientific">Paramecium sonneborni</name>
    <dbReference type="NCBI Taxonomy" id="65129"/>
    <lineage>
        <taxon>Eukaryota</taxon>
        <taxon>Sar</taxon>
        <taxon>Alveolata</taxon>
        <taxon>Ciliophora</taxon>
        <taxon>Intramacronucleata</taxon>
        <taxon>Oligohymenophorea</taxon>
        <taxon>Peniculida</taxon>
        <taxon>Parameciidae</taxon>
        <taxon>Paramecium</taxon>
    </lineage>
</organism>
<accession>A0A8S1N967</accession>
<gene>
    <name evidence="1" type="ORF">PSON_ATCC_30995.1.T0540182</name>
</gene>
<name>A0A8S1N967_9CILI</name>
<reference evidence="1" key="1">
    <citation type="submission" date="2021-01" db="EMBL/GenBank/DDBJ databases">
        <authorList>
            <consortium name="Genoscope - CEA"/>
            <person name="William W."/>
        </authorList>
    </citation>
    <scope>NUCLEOTIDE SEQUENCE</scope>
</reference>